<keyword evidence="1" id="KW-0472">Membrane</keyword>
<comment type="caution">
    <text evidence="2">The sequence shown here is derived from an EMBL/GenBank/DDBJ whole genome shotgun (WGS) entry which is preliminary data.</text>
</comment>
<dbReference type="RefSeq" id="WP_127709351.1">
    <property type="nucleotide sequence ID" value="NZ_SACO01000007.1"/>
</dbReference>
<dbReference type="OrthoDB" id="7507004at2"/>
<evidence type="ECO:0000313" key="2">
    <source>
        <dbReference type="EMBL" id="RVU04649.1"/>
    </source>
</evidence>
<sequence length="115" mass="12991">MSKLDEITQLKAQVEQLTAENAALREAGFRGSKAEALMALEYDRIPTFLKSHQAIAWQRKIATAVMIIVPFILVAVGVFGGLYAFRDHQQRQEIAERLERVHSSFQADTAFQTQK</sequence>
<protein>
    <submittedName>
        <fullName evidence="2">Uncharacterized protein</fullName>
    </submittedName>
</protein>
<gene>
    <name evidence="2" type="ORF">EOE18_10815</name>
</gene>
<dbReference type="Gene3D" id="1.20.5.490">
    <property type="entry name" value="Single helix bin"/>
    <property type="match status" value="1"/>
</dbReference>
<evidence type="ECO:0000256" key="1">
    <source>
        <dbReference type="SAM" id="Phobius"/>
    </source>
</evidence>
<keyword evidence="1" id="KW-0812">Transmembrane</keyword>
<accession>A0A437N414</accession>
<keyword evidence="3" id="KW-1185">Reference proteome</keyword>
<name>A0A437N414_9SPHN</name>
<dbReference type="AlphaFoldDB" id="A0A437N414"/>
<evidence type="ECO:0000313" key="3">
    <source>
        <dbReference type="Proteomes" id="UP000282837"/>
    </source>
</evidence>
<feature type="transmembrane region" description="Helical" evidence="1">
    <location>
        <begin position="61"/>
        <end position="85"/>
    </location>
</feature>
<dbReference type="EMBL" id="SACO01000007">
    <property type="protein sequence ID" value="RVU04649.1"/>
    <property type="molecule type" value="Genomic_DNA"/>
</dbReference>
<proteinExistence type="predicted"/>
<keyword evidence="1" id="KW-1133">Transmembrane helix</keyword>
<dbReference type="Proteomes" id="UP000282837">
    <property type="component" value="Unassembled WGS sequence"/>
</dbReference>
<organism evidence="2 3">
    <name type="scientific">Novosphingobium umbonatum</name>
    <dbReference type="NCBI Taxonomy" id="1908524"/>
    <lineage>
        <taxon>Bacteria</taxon>
        <taxon>Pseudomonadati</taxon>
        <taxon>Pseudomonadota</taxon>
        <taxon>Alphaproteobacteria</taxon>
        <taxon>Sphingomonadales</taxon>
        <taxon>Sphingomonadaceae</taxon>
        <taxon>Novosphingobium</taxon>
    </lineage>
</organism>
<reference evidence="2 3" key="1">
    <citation type="submission" date="2019-01" db="EMBL/GenBank/DDBJ databases">
        <authorList>
            <person name="Chen W.-M."/>
        </authorList>
    </citation>
    <scope>NUCLEOTIDE SEQUENCE [LARGE SCALE GENOMIC DNA]</scope>
    <source>
        <strain evidence="2 3">FSY-9</strain>
    </source>
</reference>